<evidence type="ECO:0000256" key="1">
    <source>
        <dbReference type="ARBA" id="ARBA00004123"/>
    </source>
</evidence>
<dbReference type="Pfam" id="PF02724">
    <property type="entry name" value="CDC45"/>
    <property type="match status" value="1"/>
</dbReference>
<protein>
    <submittedName>
        <fullName evidence="8">Cell division control protein 45 homolog</fullName>
    </submittedName>
</protein>
<evidence type="ECO:0000256" key="2">
    <source>
        <dbReference type="ARBA" id="ARBA00010727"/>
    </source>
</evidence>
<keyword evidence="4" id="KW-0539">Nucleus</keyword>
<dbReference type="PANTHER" id="PTHR10507:SF0">
    <property type="entry name" value="CELL DIVISION CONTROL PROTEIN 45 HOMOLOG"/>
    <property type="match status" value="1"/>
</dbReference>
<dbReference type="PANTHER" id="PTHR10507">
    <property type="entry name" value="CDC45-RELATED PROTEIN"/>
    <property type="match status" value="1"/>
</dbReference>
<dbReference type="GO" id="GO:0003697">
    <property type="term" value="F:single-stranded DNA binding"/>
    <property type="evidence" value="ECO:0007669"/>
    <property type="project" value="TreeGrafter"/>
</dbReference>
<evidence type="ECO:0000313" key="7">
    <source>
        <dbReference type="Proteomes" id="UP000036681"/>
    </source>
</evidence>
<dbReference type="SUPFAM" id="SSF64182">
    <property type="entry name" value="DHH phosphoesterases"/>
    <property type="match status" value="1"/>
</dbReference>
<evidence type="ECO:0000313" key="8">
    <source>
        <dbReference type="WBParaSite" id="ALUE_0000733101-mRNA-1"/>
    </source>
</evidence>
<feature type="region of interest" description="Disordered" evidence="6">
    <location>
        <begin position="135"/>
        <end position="154"/>
    </location>
</feature>
<accession>A0A9J2PC90</accession>
<name>A0A9J2PC90_ASCLU</name>
<dbReference type="Proteomes" id="UP000036681">
    <property type="component" value="Unplaced"/>
</dbReference>
<organism evidence="7 8">
    <name type="scientific">Ascaris lumbricoides</name>
    <name type="common">Giant roundworm</name>
    <dbReference type="NCBI Taxonomy" id="6252"/>
    <lineage>
        <taxon>Eukaryota</taxon>
        <taxon>Metazoa</taxon>
        <taxon>Ecdysozoa</taxon>
        <taxon>Nematoda</taxon>
        <taxon>Chromadorea</taxon>
        <taxon>Rhabditida</taxon>
        <taxon>Spirurina</taxon>
        <taxon>Ascaridomorpha</taxon>
        <taxon>Ascaridoidea</taxon>
        <taxon>Ascarididae</taxon>
        <taxon>Ascaris</taxon>
    </lineage>
</organism>
<comment type="subcellular location">
    <subcellularLocation>
        <location evidence="1">Nucleus</location>
    </subcellularLocation>
</comment>
<evidence type="ECO:0000256" key="3">
    <source>
        <dbReference type="ARBA" id="ARBA00022705"/>
    </source>
</evidence>
<dbReference type="InterPro" id="IPR003874">
    <property type="entry name" value="CDC45"/>
</dbReference>
<dbReference type="WBParaSite" id="ALUE_0000733101-mRNA-1">
    <property type="protein sequence ID" value="ALUE_0000733101-mRNA-1"/>
    <property type="gene ID" value="ALUE_0000733101"/>
</dbReference>
<dbReference type="AlphaFoldDB" id="A0A9J2PC90"/>
<keyword evidence="5" id="KW-0131">Cell cycle</keyword>
<comment type="similarity">
    <text evidence="2">Belongs to the CDC45 family.</text>
</comment>
<evidence type="ECO:0000256" key="4">
    <source>
        <dbReference type="ARBA" id="ARBA00023242"/>
    </source>
</evidence>
<dbReference type="GO" id="GO:0003682">
    <property type="term" value="F:chromatin binding"/>
    <property type="evidence" value="ECO:0007669"/>
    <property type="project" value="TreeGrafter"/>
</dbReference>
<dbReference type="GO" id="GO:0000727">
    <property type="term" value="P:double-strand break repair via break-induced replication"/>
    <property type="evidence" value="ECO:0007669"/>
    <property type="project" value="TreeGrafter"/>
</dbReference>
<dbReference type="GO" id="GO:0003688">
    <property type="term" value="F:DNA replication origin binding"/>
    <property type="evidence" value="ECO:0007669"/>
    <property type="project" value="TreeGrafter"/>
</dbReference>
<dbReference type="GO" id="GO:0006270">
    <property type="term" value="P:DNA replication initiation"/>
    <property type="evidence" value="ECO:0007669"/>
    <property type="project" value="InterPro"/>
</dbReference>
<evidence type="ECO:0000256" key="5">
    <source>
        <dbReference type="ARBA" id="ARBA00023306"/>
    </source>
</evidence>
<feature type="compositionally biased region" description="Acidic residues" evidence="6">
    <location>
        <begin position="137"/>
        <end position="150"/>
    </location>
</feature>
<reference evidence="8" key="1">
    <citation type="submission" date="2023-03" db="UniProtKB">
        <authorList>
            <consortium name="WormBaseParasite"/>
        </authorList>
    </citation>
    <scope>IDENTIFICATION</scope>
</reference>
<proteinExistence type="inferred from homology"/>
<evidence type="ECO:0000256" key="6">
    <source>
        <dbReference type="SAM" id="MobiDB-lite"/>
    </source>
</evidence>
<keyword evidence="7" id="KW-1185">Reference proteome</keyword>
<dbReference type="InterPro" id="IPR038763">
    <property type="entry name" value="DHH_sf"/>
</dbReference>
<dbReference type="GO" id="GO:0031261">
    <property type="term" value="C:DNA replication preinitiation complex"/>
    <property type="evidence" value="ECO:0007669"/>
    <property type="project" value="TreeGrafter"/>
</dbReference>
<dbReference type="GO" id="GO:1902977">
    <property type="term" value="P:mitotic DNA replication preinitiation complex assembly"/>
    <property type="evidence" value="ECO:0007669"/>
    <property type="project" value="TreeGrafter"/>
</dbReference>
<sequence length="581" mass="66404">MFIRDNFRQQFYDIVKKDHVLVLTNSDVDALCATRILMHLFACDDVAYSMVVVDGWDSLVRALEEHAEQIHTAILINCGSNRALTSFEFASNMTLYVIDSRRPYDLDNVYAEENIRILASGIELDELKCPEAKELFESESESSEDDEEEGDGKRRLEDIERRAIKRARKQQWYARRNDLLWDYYENSWYSISSAVLMLEIAHLVGKSSAETMWCAVVGLNSQLVDHLISLEAYTAVCIDRLRPFIRRYSPKNISAMKGDDVLRISFDKELLLPMYAHWSLYKSMITDEHFVCRTQFWQQRGEAKMRSLLATLGLTLTECKQMYSALSHERRREVFDILQKEVNSSFASFTAVVGYCNKFNACDFARALCARLEVGQTDDESPYERFSASMHILRKFLGAVYGGGDLMSLTKAIEFYKSCLESIVAQIFMVVNQSIILSTGPFFLLSLPQSEEAKLLSSRHFLFTFANFVLKAFCATSRLKSRSSRPLIVAVPMSGDYAGWYKVTGVMPFGTEYADSNHKSFIGRAFERVIERTTSRSVRRDSFDSTGDYGNRVSASGKSQLRIEFKYIGVEERQLAPASLL</sequence>
<keyword evidence="3" id="KW-0235">DNA replication</keyword>